<dbReference type="FunFam" id="3.40.50.300:FF:000398">
    <property type="entry name" value="Type IV pilus assembly ATPase PilB"/>
    <property type="match status" value="1"/>
</dbReference>
<dbReference type="EMBL" id="AP027059">
    <property type="protein sequence ID" value="BDU49565.1"/>
    <property type="molecule type" value="Genomic_DNA"/>
</dbReference>
<dbReference type="GO" id="GO:0005886">
    <property type="term" value="C:plasma membrane"/>
    <property type="evidence" value="ECO:0007669"/>
    <property type="project" value="TreeGrafter"/>
</dbReference>
<evidence type="ECO:0000256" key="4">
    <source>
        <dbReference type="ARBA" id="ARBA00022741"/>
    </source>
</evidence>
<evidence type="ECO:0000256" key="5">
    <source>
        <dbReference type="ARBA" id="ARBA00022840"/>
    </source>
</evidence>
<dbReference type="GO" id="GO:0016887">
    <property type="term" value="F:ATP hydrolysis activity"/>
    <property type="evidence" value="ECO:0007669"/>
    <property type="project" value="InterPro"/>
</dbReference>
<sequence>MVITRRQEMLGEKLLKAGLIKKEQLEEALSQQKMTKEKVGEILVRLGYISIDEILPLLASHLGVKSTRIELEELDEDLKDVLPLDLMRKHHIFPIRKRGNKLILAMANPNDLFVADDVQLRTKSVVIPVLALKSEIESAIDHISQREEKSSEEQMSDDILNELEGFESTDLEFVEDKDENLEDSLNSDSAPIVKAVNALIAKAIAVGASDIHIEPYEKKVRVRFRIDGVLSEIKSFPKRVIGPMASRIKITSGLDIAEKRLPQDGRFKTTTRGRSIDFRVSTLPTVHGEKIVMRILDKGNLKLNMEDLGFEKEELERFDKALSNPYGMILVTGPTGSGKSTTLYSALNRLNKPDVNISTAEDPVEFQLEGINQVHCKKEIGLDFASALKSFLRQDPDIIMVGEIRDKETAEISVKAALTGHLVLSTIHTNDAPSTIQRLTNMGMEPFMLSSSLLLIEAQRLGRRICSNCKTEVKAKKGQIVALGLDYEEYKDVVFYKGTGCPKCNGTGYKGRVGFYEVMYIDEDIREAIAKGASSDELRKLARKNGMRTLREQAIIKAKNGVTTIEEVLRVTME</sequence>
<dbReference type="Proteomes" id="UP001321582">
    <property type="component" value="Chromosome"/>
</dbReference>
<dbReference type="InterPro" id="IPR001482">
    <property type="entry name" value="T2SS/T4SS_dom"/>
</dbReference>
<reference evidence="7 8" key="1">
    <citation type="submission" date="2022-11" db="EMBL/GenBank/DDBJ databases">
        <title>Haliovirga abyssi gen. nov., sp. nov., a mesophilic fermentative bacterium isolated from the Iheya North hydrothermal field and the proposal of Haliovirgaceae fam. nov.</title>
        <authorList>
            <person name="Miyazaki U."/>
            <person name="Tame A."/>
            <person name="Miyazaki J."/>
            <person name="Takai K."/>
            <person name="Sawayama S."/>
            <person name="Kitajima M."/>
            <person name="Okamoto A."/>
            <person name="Nakagawa S."/>
        </authorList>
    </citation>
    <scope>NUCLEOTIDE SEQUENCE [LARGE SCALE GENOMIC DNA]</scope>
    <source>
        <strain evidence="7 8">IC12</strain>
    </source>
</reference>
<dbReference type="PROSITE" id="PS00662">
    <property type="entry name" value="T2SP_E"/>
    <property type="match status" value="1"/>
</dbReference>
<evidence type="ECO:0000256" key="2">
    <source>
        <dbReference type="ARBA" id="ARBA00006611"/>
    </source>
</evidence>
<gene>
    <name evidence="7" type="primary">pilB</name>
    <name evidence="7" type="ORF">HLVA_01340</name>
</gene>
<accession>A0AAU9DWF5</accession>
<dbReference type="InterPro" id="IPR037257">
    <property type="entry name" value="T2SS_E_N_sf"/>
</dbReference>
<dbReference type="GO" id="GO:0009297">
    <property type="term" value="P:pilus assembly"/>
    <property type="evidence" value="ECO:0007669"/>
    <property type="project" value="InterPro"/>
</dbReference>
<dbReference type="Gene3D" id="3.30.450.90">
    <property type="match status" value="1"/>
</dbReference>
<dbReference type="Pfam" id="PF05157">
    <property type="entry name" value="MshEN"/>
    <property type="match status" value="1"/>
</dbReference>
<dbReference type="GO" id="GO:0005524">
    <property type="term" value="F:ATP binding"/>
    <property type="evidence" value="ECO:0007669"/>
    <property type="project" value="UniProtKB-KW"/>
</dbReference>
<dbReference type="InterPro" id="IPR007831">
    <property type="entry name" value="T2SS_GspE_N"/>
</dbReference>
<evidence type="ECO:0000313" key="7">
    <source>
        <dbReference type="EMBL" id="BDU49565.1"/>
    </source>
</evidence>
<dbReference type="Pfam" id="PF00437">
    <property type="entry name" value="T2SSE"/>
    <property type="match status" value="1"/>
</dbReference>
<name>A0AAU9DWF5_9FUSO</name>
<proteinExistence type="inferred from homology"/>
<dbReference type="Gene3D" id="3.40.50.300">
    <property type="entry name" value="P-loop containing nucleotide triphosphate hydrolases"/>
    <property type="match status" value="1"/>
</dbReference>
<dbReference type="KEGG" id="haby:HLVA_01340"/>
<evidence type="ECO:0000256" key="1">
    <source>
        <dbReference type="ARBA" id="ARBA00004496"/>
    </source>
</evidence>
<protein>
    <submittedName>
        <fullName evidence="7">Type IV-A pilus assembly ATPase PilB</fullName>
    </submittedName>
</protein>
<keyword evidence="3" id="KW-0963">Cytoplasm</keyword>
<dbReference type="Gene3D" id="3.30.300.160">
    <property type="entry name" value="Type II secretion system, protein E, N-terminal domain"/>
    <property type="match status" value="1"/>
</dbReference>
<dbReference type="CDD" id="cd01129">
    <property type="entry name" value="PulE-GspE-like"/>
    <property type="match status" value="1"/>
</dbReference>
<dbReference type="FunFam" id="3.30.450.90:FF:000001">
    <property type="entry name" value="Type II secretion system ATPase GspE"/>
    <property type="match status" value="1"/>
</dbReference>
<dbReference type="RefSeq" id="WP_307904517.1">
    <property type="nucleotide sequence ID" value="NZ_AP027059.1"/>
</dbReference>
<dbReference type="InterPro" id="IPR027417">
    <property type="entry name" value="P-loop_NTPase"/>
</dbReference>
<keyword evidence="4" id="KW-0547">Nucleotide-binding</keyword>
<evidence type="ECO:0000259" key="6">
    <source>
        <dbReference type="PROSITE" id="PS00662"/>
    </source>
</evidence>
<evidence type="ECO:0000313" key="8">
    <source>
        <dbReference type="Proteomes" id="UP001321582"/>
    </source>
</evidence>
<dbReference type="PANTHER" id="PTHR30258:SF1">
    <property type="entry name" value="PROTEIN TRANSPORT PROTEIN HOFB HOMOLOG"/>
    <property type="match status" value="1"/>
</dbReference>
<keyword evidence="5" id="KW-0067">ATP-binding</keyword>
<dbReference type="GO" id="GO:0005737">
    <property type="term" value="C:cytoplasm"/>
    <property type="evidence" value="ECO:0007669"/>
    <property type="project" value="UniProtKB-SubCell"/>
</dbReference>
<dbReference type="NCBIfam" id="TIGR02538">
    <property type="entry name" value="type_IV_pilB"/>
    <property type="match status" value="1"/>
</dbReference>
<evidence type="ECO:0000256" key="3">
    <source>
        <dbReference type="ARBA" id="ARBA00022490"/>
    </source>
</evidence>
<dbReference type="PANTHER" id="PTHR30258">
    <property type="entry name" value="TYPE II SECRETION SYSTEM PROTEIN GSPE-RELATED"/>
    <property type="match status" value="1"/>
</dbReference>
<dbReference type="InterPro" id="IPR013374">
    <property type="entry name" value="ATPase_typ4_pilus-assembl_PilB"/>
</dbReference>
<feature type="domain" description="Bacterial type II secretion system protein E" evidence="6">
    <location>
        <begin position="392"/>
        <end position="406"/>
    </location>
</feature>
<dbReference type="AlphaFoldDB" id="A0AAU9DWF5"/>
<comment type="similarity">
    <text evidence="2">Belongs to the GSP E family.</text>
</comment>
<comment type="subcellular location">
    <subcellularLocation>
        <location evidence="1">Cytoplasm</location>
    </subcellularLocation>
</comment>
<dbReference type="SUPFAM" id="SSF160246">
    <property type="entry name" value="EspE N-terminal domain-like"/>
    <property type="match status" value="1"/>
</dbReference>
<dbReference type="SUPFAM" id="SSF52540">
    <property type="entry name" value="P-loop containing nucleoside triphosphate hydrolases"/>
    <property type="match status" value="1"/>
</dbReference>
<keyword evidence="8" id="KW-1185">Reference proteome</keyword>
<organism evidence="7 8">
    <name type="scientific">Haliovirga abyssi</name>
    <dbReference type="NCBI Taxonomy" id="2996794"/>
    <lineage>
        <taxon>Bacteria</taxon>
        <taxon>Fusobacteriati</taxon>
        <taxon>Fusobacteriota</taxon>
        <taxon>Fusobacteriia</taxon>
        <taxon>Fusobacteriales</taxon>
        <taxon>Haliovirgaceae</taxon>
        <taxon>Haliovirga</taxon>
    </lineage>
</organism>